<dbReference type="SMART" id="SM00465">
    <property type="entry name" value="GIYc"/>
    <property type="match status" value="1"/>
</dbReference>
<dbReference type="InterPro" id="IPR000305">
    <property type="entry name" value="GIY-YIG_endonuc"/>
</dbReference>
<dbReference type="SUPFAM" id="SSF82771">
    <property type="entry name" value="GIY-YIG endonuclease"/>
    <property type="match status" value="1"/>
</dbReference>
<feature type="domain" description="GIY-YIG" evidence="1">
    <location>
        <begin position="21"/>
        <end position="127"/>
    </location>
</feature>
<name>A0A6C0EST6_9ZZZZ</name>
<protein>
    <recommendedName>
        <fullName evidence="1">GIY-YIG domain-containing protein</fullName>
    </recommendedName>
</protein>
<reference evidence="2" key="1">
    <citation type="journal article" date="2020" name="Nature">
        <title>Giant virus diversity and host interactions through global metagenomics.</title>
        <authorList>
            <person name="Schulz F."/>
            <person name="Roux S."/>
            <person name="Paez-Espino D."/>
            <person name="Jungbluth S."/>
            <person name="Walsh D.A."/>
            <person name="Denef V.J."/>
            <person name="McMahon K.D."/>
            <person name="Konstantinidis K.T."/>
            <person name="Eloe-Fadrosh E.A."/>
            <person name="Kyrpides N.C."/>
            <person name="Woyke T."/>
        </authorList>
    </citation>
    <scope>NUCLEOTIDE SEQUENCE</scope>
    <source>
        <strain evidence="2">GVMAG-M-3300009155-48</strain>
    </source>
</reference>
<sequence>MELSNRLNLSNKIIDDPVQRYCEIYKITNLSSGKIYVGQAVSHILNNKRYRPYGHDGRFRCHISEAFSTKKNQSHYLNNAIRKYGVNDFTCELLEYCEIEDANDREIHYIESLNTLFPNGYNLKNGGSVFTHSEESKKRVSTGVINYFKDKKFERFRHIKHIDEDIEKYIKPLNRDYIQYGWYVYINRIKADFGGVHIPLDESKKSAIEFINSLKNQLAKHLDAGNSLEPSLPLTIGNVREELG</sequence>
<dbReference type="InterPro" id="IPR035901">
    <property type="entry name" value="GIY-YIG_endonuc_sf"/>
</dbReference>
<dbReference type="CDD" id="cd10443">
    <property type="entry name" value="GIY-YIG_HE_Tlr8p_PBC-V_like"/>
    <property type="match status" value="1"/>
</dbReference>
<evidence type="ECO:0000313" key="2">
    <source>
        <dbReference type="EMBL" id="QHT31792.1"/>
    </source>
</evidence>
<evidence type="ECO:0000259" key="1">
    <source>
        <dbReference type="SMART" id="SM00465"/>
    </source>
</evidence>
<accession>A0A6C0EST6</accession>
<dbReference type="AlphaFoldDB" id="A0A6C0EST6"/>
<dbReference type="EMBL" id="MN738925">
    <property type="protein sequence ID" value="QHT31792.1"/>
    <property type="molecule type" value="Genomic_DNA"/>
</dbReference>
<dbReference type="Gene3D" id="3.40.1440.10">
    <property type="entry name" value="GIY-YIG endonuclease"/>
    <property type="match status" value="1"/>
</dbReference>
<proteinExistence type="predicted"/>
<organism evidence="2">
    <name type="scientific">viral metagenome</name>
    <dbReference type="NCBI Taxonomy" id="1070528"/>
    <lineage>
        <taxon>unclassified sequences</taxon>
        <taxon>metagenomes</taxon>
        <taxon>organismal metagenomes</taxon>
    </lineage>
</organism>